<gene>
    <name evidence="2" type="ORF">Tco_1055726</name>
</gene>
<protein>
    <submittedName>
        <fullName evidence="2">Uncharacterized protein</fullName>
    </submittedName>
</protein>
<feature type="compositionally biased region" description="Gly residues" evidence="1">
    <location>
        <begin position="19"/>
        <end position="31"/>
    </location>
</feature>
<feature type="region of interest" description="Disordered" evidence="1">
    <location>
        <begin position="67"/>
        <end position="96"/>
    </location>
</feature>
<organism evidence="2 3">
    <name type="scientific">Tanacetum coccineum</name>
    <dbReference type="NCBI Taxonomy" id="301880"/>
    <lineage>
        <taxon>Eukaryota</taxon>
        <taxon>Viridiplantae</taxon>
        <taxon>Streptophyta</taxon>
        <taxon>Embryophyta</taxon>
        <taxon>Tracheophyta</taxon>
        <taxon>Spermatophyta</taxon>
        <taxon>Magnoliopsida</taxon>
        <taxon>eudicotyledons</taxon>
        <taxon>Gunneridae</taxon>
        <taxon>Pentapetalae</taxon>
        <taxon>asterids</taxon>
        <taxon>campanulids</taxon>
        <taxon>Asterales</taxon>
        <taxon>Asteraceae</taxon>
        <taxon>Asteroideae</taxon>
        <taxon>Anthemideae</taxon>
        <taxon>Anthemidinae</taxon>
        <taxon>Tanacetum</taxon>
    </lineage>
</organism>
<evidence type="ECO:0000313" key="2">
    <source>
        <dbReference type="EMBL" id="GJT81384.1"/>
    </source>
</evidence>
<reference evidence="2" key="1">
    <citation type="journal article" date="2022" name="Int. J. Mol. Sci.">
        <title>Draft Genome of Tanacetum Coccineum: Genomic Comparison of Closely Related Tanacetum-Family Plants.</title>
        <authorList>
            <person name="Yamashiro T."/>
            <person name="Shiraishi A."/>
            <person name="Nakayama K."/>
            <person name="Satake H."/>
        </authorList>
    </citation>
    <scope>NUCLEOTIDE SEQUENCE</scope>
</reference>
<feature type="region of interest" description="Disordered" evidence="1">
    <location>
        <begin position="1"/>
        <end position="40"/>
    </location>
</feature>
<accession>A0ABQ5H0Q6</accession>
<dbReference type="EMBL" id="BQNB010019077">
    <property type="protein sequence ID" value="GJT81384.1"/>
    <property type="molecule type" value="Genomic_DNA"/>
</dbReference>
<name>A0ABQ5H0Q6_9ASTR</name>
<sequence>MSPRMITRSAGRPAVGDGRINGQGGQVGGQGSEVNDSVDGVPDFSTIIIQQLQNLLPTIVAQVCWERISTKRQKSRPKPSTGMDEREESKPMTCAS</sequence>
<comment type="caution">
    <text evidence="2">The sequence shown here is derived from an EMBL/GenBank/DDBJ whole genome shotgun (WGS) entry which is preliminary data.</text>
</comment>
<dbReference type="Proteomes" id="UP001151760">
    <property type="component" value="Unassembled WGS sequence"/>
</dbReference>
<reference evidence="2" key="2">
    <citation type="submission" date="2022-01" db="EMBL/GenBank/DDBJ databases">
        <authorList>
            <person name="Yamashiro T."/>
            <person name="Shiraishi A."/>
            <person name="Satake H."/>
            <person name="Nakayama K."/>
        </authorList>
    </citation>
    <scope>NUCLEOTIDE SEQUENCE</scope>
</reference>
<keyword evidence="3" id="KW-1185">Reference proteome</keyword>
<proteinExistence type="predicted"/>
<evidence type="ECO:0000256" key="1">
    <source>
        <dbReference type="SAM" id="MobiDB-lite"/>
    </source>
</evidence>
<evidence type="ECO:0000313" key="3">
    <source>
        <dbReference type="Proteomes" id="UP001151760"/>
    </source>
</evidence>